<name>W9J9C0_FUSOX</name>
<reference evidence="2" key="2">
    <citation type="submission" date="2012-06" db="EMBL/GenBank/DDBJ databases">
        <title>Annotation of the Genome Sequence of Fusarium oxysporum Fo47.</title>
        <authorList>
            <consortium name="The Broad Institute Genomics Platform"/>
            <person name="Ma L.-J."/>
            <person name="Corby-Kistler H."/>
            <person name="Broz K."/>
            <person name="Gale L.R."/>
            <person name="Jonkers W."/>
            <person name="O'Donnell K."/>
            <person name="Ploetz R."/>
            <person name="Steinberg C."/>
            <person name="Schwartz D.C."/>
            <person name="VanEtten H."/>
            <person name="Zhou S."/>
            <person name="Young S.K."/>
            <person name="Zeng Q."/>
            <person name="Gargeya S."/>
            <person name="Fitzgerald M."/>
            <person name="Abouelleil A."/>
            <person name="Alvarado L."/>
            <person name="Chapman S.B."/>
            <person name="Gainer-Dewar J."/>
            <person name="Goldberg J."/>
            <person name="Griggs A."/>
            <person name="Gujja S."/>
            <person name="Hansen M."/>
            <person name="Howarth C."/>
            <person name="Imamovic A."/>
            <person name="Ireland A."/>
            <person name="Larimer J."/>
            <person name="McCowan C."/>
            <person name="Murphy C."/>
            <person name="Pearson M."/>
            <person name="Poon T.W."/>
            <person name="Priest M."/>
            <person name="Roberts A."/>
            <person name="Saif S."/>
            <person name="Shea T."/>
            <person name="Sykes S."/>
            <person name="Wortman J."/>
            <person name="Nusbaum C."/>
            <person name="Birren B."/>
        </authorList>
    </citation>
    <scope>NUCLEOTIDE SEQUENCE</scope>
    <source>
        <strain evidence="2">Fo47</strain>
    </source>
</reference>
<feature type="region of interest" description="Disordered" evidence="1">
    <location>
        <begin position="1"/>
        <end position="25"/>
    </location>
</feature>
<dbReference type="EMBL" id="JH717924">
    <property type="protein sequence ID" value="EWZ28456.1"/>
    <property type="molecule type" value="Genomic_DNA"/>
</dbReference>
<sequence>MAGLFFVHKTPSSQDLSKSSRSESAVMMSHVQTNRRRAEGHDQHKPWSAYVSVLTQPRTDNEGGESIEKKKKKKNIPVRGRSRALRLGAAAAATSGATDTPTTMQRSLSFPPSPVSRSFPSSNAYDPFHCTVIGTEAETHTLLRWAFFEVARTNFLAEAFAPNPRRIIQDNCHSSSSSSAPPRHQAIITARLQRCVHDELLMYATLAYSSSMLGWITGRFRDGEEAPEVFIGKAIPHLRSRIYIRPDAPRGQLQQQQQQQHQHQHQQDQCPVDDWLILSLYSLAITELWNGLPEMWARHVKRRSSMVREMAADSLRACRMHLRALVFLVTEAGGWHLFNPYILDSTLLADKFLAIASSQPPILGLTWDPGPTPPLRELRVELNNAALRHPLLGKRLLLEGPFSSTTVADTRLRATLRDLVEYCRVAQVIWARSDYVAAEVETWLFRRLQAIQMRLLLHFHDQTPLRHDDRCTSLAALVFIAVVIPSPGTKISAQYLSHSFRLTMTTMPPPSSSTDLQEYADDDDEDAEGEKDQNIQELRAWHVFICSLISKPFEDWEWFQEQIHSQSARLRYTDEAEFSRLMEEYLHLPSREGMI</sequence>
<feature type="compositionally biased region" description="Low complexity" evidence="1">
    <location>
        <begin position="85"/>
        <end position="98"/>
    </location>
</feature>
<dbReference type="AlphaFoldDB" id="W9J9C0"/>
<evidence type="ECO:0000313" key="2">
    <source>
        <dbReference type="EMBL" id="EWZ28456.1"/>
    </source>
</evidence>
<dbReference type="HOGENOM" id="CLU_458587_0_0_1"/>
<protein>
    <submittedName>
        <fullName evidence="2">Uncharacterized protein</fullName>
    </submittedName>
</protein>
<gene>
    <name evidence="2" type="ORF">FOZG_17849</name>
</gene>
<dbReference type="Proteomes" id="UP000030766">
    <property type="component" value="Unassembled WGS sequence"/>
</dbReference>
<feature type="compositionally biased region" description="Acidic residues" evidence="1">
    <location>
        <begin position="518"/>
        <end position="529"/>
    </location>
</feature>
<feature type="compositionally biased region" description="Low complexity" evidence="1">
    <location>
        <begin position="106"/>
        <end position="115"/>
    </location>
</feature>
<reference evidence="2" key="1">
    <citation type="submission" date="2011-06" db="EMBL/GenBank/DDBJ databases">
        <title>The Genome Sequence of Fusarium oxysporum Fo47.</title>
        <authorList>
            <consortium name="The Broad Institute Genome Sequencing Platform"/>
            <person name="Ma L.-J."/>
            <person name="Gale L.R."/>
            <person name="Schwartz D.C."/>
            <person name="Zhou S."/>
            <person name="Corby-Kistler H."/>
            <person name="Young S.K."/>
            <person name="Zeng Q."/>
            <person name="Gargeya S."/>
            <person name="Fitzgerald M."/>
            <person name="Haas B."/>
            <person name="Abouelleil A."/>
            <person name="Alvarado L."/>
            <person name="Arachchi H.M."/>
            <person name="Berlin A."/>
            <person name="Brown A."/>
            <person name="Chapman S.B."/>
            <person name="Chen Z."/>
            <person name="Dunbar C."/>
            <person name="Freedman E."/>
            <person name="Gearin G."/>
            <person name="Gellesch M."/>
            <person name="Goldberg J."/>
            <person name="Griggs A."/>
            <person name="Gujja S."/>
            <person name="Heiman D."/>
            <person name="Howarth C."/>
            <person name="Larson L."/>
            <person name="Lui A."/>
            <person name="MacDonald P.J.P."/>
            <person name="Mehta T."/>
            <person name="Montmayeur A."/>
            <person name="Murphy C."/>
            <person name="Neiman D."/>
            <person name="Pearson M."/>
            <person name="Priest M."/>
            <person name="Roberts A."/>
            <person name="Saif S."/>
            <person name="Shea T."/>
            <person name="Shenoy N."/>
            <person name="Sisk P."/>
            <person name="Stolte C."/>
            <person name="Sykes S."/>
            <person name="Wortman J."/>
            <person name="Nusbaum C."/>
            <person name="Birren B."/>
        </authorList>
    </citation>
    <scope>NUCLEOTIDE SEQUENCE [LARGE SCALE GENOMIC DNA]</scope>
    <source>
        <strain evidence="2">Fo47</strain>
    </source>
</reference>
<feature type="compositionally biased region" description="Polar residues" evidence="1">
    <location>
        <begin position="10"/>
        <end position="23"/>
    </location>
</feature>
<organism evidence="2">
    <name type="scientific">Fusarium oxysporum Fo47</name>
    <dbReference type="NCBI Taxonomy" id="660027"/>
    <lineage>
        <taxon>Eukaryota</taxon>
        <taxon>Fungi</taxon>
        <taxon>Dikarya</taxon>
        <taxon>Ascomycota</taxon>
        <taxon>Pezizomycotina</taxon>
        <taxon>Sordariomycetes</taxon>
        <taxon>Hypocreomycetidae</taxon>
        <taxon>Hypocreales</taxon>
        <taxon>Nectriaceae</taxon>
        <taxon>Fusarium</taxon>
        <taxon>Fusarium oxysporum species complex</taxon>
    </lineage>
</organism>
<feature type="region of interest" description="Disordered" evidence="1">
    <location>
        <begin position="56"/>
        <end position="115"/>
    </location>
</feature>
<feature type="region of interest" description="Disordered" evidence="1">
    <location>
        <begin position="507"/>
        <end position="532"/>
    </location>
</feature>
<feature type="compositionally biased region" description="Basic residues" evidence="1">
    <location>
        <begin position="69"/>
        <end position="84"/>
    </location>
</feature>
<evidence type="ECO:0000256" key="1">
    <source>
        <dbReference type="SAM" id="MobiDB-lite"/>
    </source>
</evidence>
<accession>W9J9C0</accession>
<proteinExistence type="predicted"/>
<dbReference type="VEuPathDB" id="FungiDB:FOZG_17849"/>